<dbReference type="InterPro" id="IPR005312">
    <property type="entry name" value="DUF1759"/>
</dbReference>
<evidence type="ECO:0000259" key="2">
    <source>
        <dbReference type="Pfam" id="PF00078"/>
    </source>
</evidence>
<dbReference type="EMBL" id="CAJEWN010000385">
    <property type="protein sequence ID" value="CAD2180957.1"/>
    <property type="molecule type" value="Genomic_DNA"/>
</dbReference>
<dbReference type="Pfam" id="PF05585">
    <property type="entry name" value="DUF1758"/>
    <property type="match status" value="1"/>
</dbReference>
<dbReference type="Pfam" id="PF03564">
    <property type="entry name" value="DUF1759"/>
    <property type="match status" value="1"/>
</dbReference>
<feature type="region of interest" description="Disordered" evidence="1">
    <location>
        <begin position="720"/>
        <end position="963"/>
    </location>
</feature>
<evidence type="ECO:0000313" key="5">
    <source>
        <dbReference type="Proteomes" id="UP000580250"/>
    </source>
</evidence>
<feature type="domain" description="DUF1758" evidence="3">
    <location>
        <begin position="543"/>
        <end position="694"/>
    </location>
</feature>
<name>A0A6V7W1A5_MELEN</name>
<feature type="compositionally biased region" description="Basic and acidic residues" evidence="1">
    <location>
        <begin position="821"/>
        <end position="887"/>
    </location>
</feature>
<dbReference type="OrthoDB" id="5875526at2759"/>
<dbReference type="Pfam" id="PF05380">
    <property type="entry name" value="Peptidase_A17"/>
    <property type="match status" value="1"/>
</dbReference>
<protein>
    <submittedName>
        <fullName evidence="4">Uncharacterized protein</fullName>
    </submittedName>
</protein>
<dbReference type="InterPro" id="IPR008042">
    <property type="entry name" value="Retrotrans_Pao"/>
</dbReference>
<dbReference type="Pfam" id="PF00078">
    <property type="entry name" value="RVT_1"/>
    <property type="match status" value="1"/>
</dbReference>
<feature type="compositionally biased region" description="Basic residues" evidence="1">
    <location>
        <begin position="748"/>
        <end position="765"/>
    </location>
</feature>
<dbReference type="PANTHER" id="PTHR47331">
    <property type="entry name" value="PHD-TYPE DOMAIN-CONTAINING PROTEIN"/>
    <property type="match status" value="1"/>
</dbReference>
<proteinExistence type="predicted"/>
<feature type="domain" description="Reverse transcriptase" evidence="2">
    <location>
        <begin position="1140"/>
        <end position="1262"/>
    </location>
</feature>
<dbReference type="InterPro" id="IPR043502">
    <property type="entry name" value="DNA/RNA_pol_sf"/>
</dbReference>
<feature type="compositionally biased region" description="Basic and acidic residues" evidence="1">
    <location>
        <begin position="942"/>
        <end position="954"/>
    </location>
</feature>
<dbReference type="InterPro" id="IPR008737">
    <property type="entry name" value="DUF1758"/>
</dbReference>
<feature type="compositionally biased region" description="Acidic residues" evidence="1">
    <location>
        <begin position="720"/>
        <end position="729"/>
    </location>
</feature>
<dbReference type="PANTHER" id="PTHR47331:SF1">
    <property type="entry name" value="GAG-LIKE PROTEIN"/>
    <property type="match status" value="1"/>
</dbReference>
<feature type="region of interest" description="Disordered" evidence="1">
    <location>
        <begin position="348"/>
        <end position="373"/>
    </location>
</feature>
<feature type="compositionally biased region" description="Polar residues" evidence="1">
    <location>
        <begin position="927"/>
        <end position="937"/>
    </location>
</feature>
<sequence>MSAPIKATIVSALRALSRLRTPKDLQEEILEEDNLEIQFLKMQALTEKIETEVTTGDTYLNDIRSAMAQYVDLLRKLSGDERKQANEDFEKFQVEQKLDRAMETIELMLRNLRDHQSSTAIKTKLLESRVEKEKRSEEIIHAQLLQASAPKESSSTGATRQAISSIYQLPTLQIKRFNGERKDWLEFYESFRCAVDSSAGSDIEKLTLLRNLVDGEPRELIAGFRLEAKNYKEALQLLKDQYGDKDAHIRNLHSRLANLKICSTLNDVKKFSLDLERLARELKNMGEDIQGPAVHLMLEKKLSKPFLRVILSKKAEDPSNWSTNKFRSALLEALQKEVAIQEVMTEYDQEHNRRQVRPNQQNHQKSPQQQRQHEYTYAAITQGQRLATQQTQTQSNRQAIQREDNQWGFNNTRRQVNNRALLPDCTFCGLTHWNDKCNKYDNAKARLQIAKEKKLCTRCLRRNHSNAECKTPAKCYHCGRLHPTALCFQRNPNRIIARRQGNVVRSQQQRDRPSATNCQIVQTNAIENKEARALLMTIEAPIYNPQRPNIKQKALIFIDPGSQRSFISAKLADSLNLPVIVANETCRLTSFGERRAKEYKSDLVRANLQTKGGGKLSIVLNKLKFLVNPLPLYDLKELTGEELNQVRLTTNVEHRQPDLLIGMDLFHELKVEKKTTLPSGFTISDSRLGKLLSGAGQIENAIGAHTIFAASIQVNAAFECDDNSDDETPESQRENWPKKNSPGNNSAKGKKKRPKNKSSKKKKRNDKMVNHNLPNNNWPEERSTEEKSKKTDTPLDKDSEEEKINKTSERIEAPPSNQNADESKQRDSTRIEKPQSNKDVKEDIQKKSKRIESHQGNQDAKEEIQRKSKGTDTPRSKGKNAEEENRKNSTKVEVLPSNKAEEDKSGNSTEVEPHLGNQQAEKEDKQVNSTKVETPQGKSHKNAQDEEDKIKNSMEESSPNDNLITINDRENEEQLATFFGLHAIGMDDTLQPIDNDEIMLNFKRNLTFVEGRYQVALPFNHQIHSLPTNYRHAKMRLASTIRKLRKMNIIDEYQRIINEQLAQGVIELVPNPGESTGPIHYLPHRAVLKVDKVTTKVRIVMDASARPPSQPSAPSLNHCLHTGPLLLKQLIGILLRFRFMKRVILADIEKAFLQLGVRESDRDATRFLWVENPKEIELDQFQYAQCIVYRFCRVSFGLTVSPFLLNATIREHLSLYETKVARSIEENLYVDNIMMHLNEGEDATIACKEAIEIFKAGGMKLREFFGLTRAERQQLPIEDLAPNQEEIKILGIKWNQLKDVLSIKLPQFEGRITKRSMLSTIAQVYDPLGIVSPILVSAKLLLQKVFEANYKWDTEVSNEIKDNG</sequence>
<comment type="caution">
    <text evidence="4">The sequence shown here is derived from an EMBL/GenBank/DDBJ whole genome shotgun (WGS) entry which is preliminary data.</text>
</comment>
<dbReference type="InterPro" id="IPR000477">
    <property type="entry name" value="RT_dom"/>
</dbReference>
<dbReference type="SUPFAM" id="SSF56672">
    <property type="entry name" value="DNA/RNA polymerases"/>
    <property type="match status" value="1"/>
</dbReference>
<accession>A0A6V7W1A5</accession>
<evidence type="ECO:0000256" key="1">
    <source>
        <dbReference type="SAM" id="MobiDB-lite"/>
    </source>
</evidence>
<evidence type="ECO:0000259" key="3">
    <source>
        <dbReference type="Pfam" id="PF05585"/>
    </source>
</evidence>
<evidence type="ECO:0000313" key="4">
    <source>
        <dbReference type="EMBL" id="CAD2180957.1"/>
    </source>
</evidence>
<feature type="compositionally biased region" description="Low complexity" evidence="1">
    <location>
        <begin position="360"/>
        <end position="370"/>
    </location>
</feature>
<reference evidence="4 5" key="1">
    <citation type="submission" date="2020-08" db="EMBL/GenBank/DDBJ databases">
        <authorList>
            <person name="Koutsovoulos G."/>
            <person name="Danchin GJ E."/>
        </authorList>
    </citation>
    <scope>NUCLEOTIDE SEQUENCE [LARGE SCALE GENOMIC DNA]</scope>
</reference>
<organism evidence="4 5">
    <name type="scientific">Meloidogyne enterolobii</name>
    <name type="common">Root-knot nematode worm</name>
    <name type="synonym">Meloidogyne mayaguensis</name>
    <dbReference type="NCBI Taxonomy" id="390850"/>
    <lineage>
        <taxon>Eukaryota</taxon>
        <taxon>Metazoa</taxon>
        <taxon>Ecdysozoa</taxon>
        <taxon>Nematoda</taxon>
        <taxon>Chromadorea</taxon>
        <taxon>Rhabditida</taxon>
        <taxon>Tylenchina</taxon>
        <taxon>Tylenchomorpha</taxon>
        <taxon>Tylenchoidea</taxon>
        <taxon>Meloidogynidae</taxon>
        <taxon>Meloidogyninae</taxon>
        <taxon>Meloidogyne</taxon>
    </lineage>
</organism>
<gene>
    <name evidence="4" type="ORF">MENT_LOCUS33070</name>
</gene>
<dbReference type="Proteomes" id="UP000580250">
    <property type="component" value="Unassembled WGS sequence"/>
</dbReference>
<feature type="compositionally biased region" description="Basic and acidic residues" evidence="1">
    <location>
        <begin position="779"/>
        <end position="812"/>
    </location>
</feature>